<dbReference type="AlphaFoldDB" id="A0AAU8NK36"/>
<evidence type="ECO:0000313" key="1">
    <source>
        <dbReference type="EMBL" id="XCP96985.1"/>
    </source>
</evidence>
<reference evidence="1" key="1">
    <citation type="submission" date="2024-05" db="EMBL/GenBank/DDBJ databases">
        <title>Draft genome assemblies of 36 bacteria isolated from hibernating arctic ground squirrels.</title>
        <authorList>
            <person name="McKee H."/>
            <person name="Mullen L."/>
            <person name="Drown D.M."/>
            <person name="Duddleston K.N."/>
        </authorList>
    </citation>
    <scope>NUCLEOTIDE SEQUENCE</scope>
    <source>
        <strain evidence="1">AN1007</strain>
    </source>
</reference>
<dbReference type="EMBL" id="CP159992">
    <property type="protein sequence ID" value="XCP96985.1"/>
    <property type="molecule type" value="Genomic_DNA"/>
</dbReference>
<accession>A0AAU8NK36</accession>
<organism evidence="1">
    <name type="scientific">Paenibacillus sp. AN1007</name>
    <dbReference type="NCBI Taxonomy" id="3151385"/>
    <lineage>
        <taxon>Bacteria</taxon>
        <taxon>Bacillati</taxon>
        <taxon>Bacillota</taxon>
        <taxon>Bacilli</taxon>
        <taxon>Bacillales</taxon>
        <taxon>Paenibacillaceae</taxon>
        <taxon>Paenibacillus</taxon>
    </lineage>
</organism>
<protein>
    <submittedName>
        <fullName evidence="1">Uncharacterized protein</fullName>
    </submittedName>
</protein>
<name>A0AAU8NK36_9BACL</name>
<sequence>MNEPLHNHFNEKLSHFGFALADSTVLTEAKLIISHGDREEDLQLDMDPQRHLEDGRKVSVLAQYLQMPVQREDAVILYGQELSYLQYSVHLAKDSRISIASNRGISHPVELDLAPYEAGEYELRIALHRRTPRIAEGPLEPEQLAMVKYAQVNTVHITLFPAAAPLFDAPSTAAWTRNHHVFDSYGRRGFILADLHRMAARVEQLFGPGNHNLIEYFTEGKLDVLMEEGLMMVVWGLTPWCYSLYSPPTEQASDMLALDKLGDGPERQAIYYIDPKVQQLSIVPANELAVWADCIQKDWPVIDIPGEGETLHLDLYVQIAESVNELHENPIPSFVLTRSTGKPETILLMADVVIVEEVDFPLS</sequence>
<gene>
    <name evidence="1" type="ORF">ABXS70_09890</name>
</gene>
<dbReference type="RefSeq" id="WP_366295532.1">
    <property type="nucleotide sequence ID" value="NZ_CP159992.1"/>
</dbReference>
<proteinExistence type="predicted"/>